<evidence type="ECO:0000256" key="9">
    <source>
        <dbReference type="ARBA" id="ARBA00022801"/>
    </source>
</evidence>
<dbReference type="GeneID" id="30028908"/>
<accession>A0A1A0HB06</accession>
<dbReference type="EC" id="3.4.23.24" evidence="4"/>
<dbReference type="CDD" id="cd05474">
    <property type="entry name" value="SAP_like"/>
    <property type="match status" value="1"/>
</dbReference>
<evidence type="ECO:0000256" key="1">
    <source>
        <dbReference type="ARBA" id="ARBA00001675"/>
    </source>
</evidence>
<evidence type="ECO:0000256" key="10">
    <source>
        <dbReference type="ARBA" id="ARBA00023145"/>
    </source>
</evidence>
<organism evidence="16 17">
    <name type="scientific">Metschnikowia bicuspidata var. bicuspidata NRRL YB-4993</name>
    <dbReference type="NCBI Taxonomy" id="869754"/>
    <lineage>
        <taxon>Eukaryota</taxon>
        <taxon>Fungi</taxon>
        <taxon>Dikarya</taxon>
        <taxon>Ascomycota</taxon>
        <taxon>Saccharomycotina</taxon>
        <taxon>Pichiomycetes</taxon>
        <taxon>Metschnikowiaceae</taxon>
        <taxon>Metschnikowia</taxon>
    </lineage>
</organism>
<keyword evidence="7 14" id="KW-0732">Signal</keyword>
<keyword evidence="17" id="KW-1185">Reference proteome</keyword>
<dbReference type="AlphaFoldDB" id="A0A1A0HB06"/>
<dbReference type="Proteomes" id="UP000092555">
    <property type="component" value="Unassembled WGS sequence"/>
</dbReference>
<evidence type="ECO:0000256" key="8">
    <source>
        <dbReference type="ARBA" id="ARBA00022750"/>
    </source>
</evidence>
<dbReference type="InterPro" id="IPR001461">
    <property type="entry name" value="Aspartic_peptidase_A1"/>
</dbReference>
<comment type="subcellular location">
    <subcellularLocation>
        <location evidence="2">Secreted</location>
    </subcellularLocation>
</comment>
<evidence type="ECO:0000313" key="16">
    <source>
        <dbReference type="EMBL" id="OBA21309.1"/>
    </source>
</evidence>
<reference evidence="16 17" key="1">
    <citation type="submission" date="2016-05" db="EMBL/GenBank/DDBJ databases">
        <title>Comparative genomics of biotechnologically important yeasts.</title>
        <authorList>
            <consortium name="DOE Joint Genome Institute"/>
            <person name="Riley R."/>
            <person name="Haridas S."/>
            <person name="Wolfe K.H."/>
            <person name="Lopes M.R."/>
            <person name="Hittinger C.T."/>
            <person name="Goker M."/>
            <person name="Salamov A."/>
            <person name="Wisecaver J."/>
            <person name="Long T.M."/>
            <person name="Aerts A.L."/>
            <person name="Barry K."/>
            <person name="Choi C."/>
            <person name="Clum A."/>
            <person name="Coughlan A.Y."/>
            <person name="Deshpande S."/>
            <person name="Douglass A.P."/>
            <person name="Hanson S.J."/>
            <person name="Klenk H.-P."/>
            <person name="LaButti K."/>
            <person name="Lapidus A."/>
            <person name="Lindquist E."/>
            <person name="Lipzen A."/>
            <person name="Meier-kolthoff J.P."/>
            <person name="Ohm R.A."/>
            <person name="Otillar R.P."/>
            <person name="Pangilinan J."/>
            <person name="Peng Y."/>
            <person name="Rokas A."/>
            <person name="Rosa C.A."/>
            <person name="Scheuner C."/>
            <person name="Sibirny A.A."/>
            <person name="Slot J.C."/>
            <person name="Stielow J.B."/>
            <person name="Sun H."/>
            <person name="Kurtzman C.P."/>
            <person name="Blackwell M."/>
            <person name="Grigoriev I.V."/>
            <person name="Jeffries T.W."/>
        </authorList>
    </citation>
    <scope>NUCLEOTIDE SEQUENCE [LARGE SCALE GENOMIC DNA]</scope>
    <source>
        <strain evidence="16 17">NRRL YB-4993</strain>
    </source>
</reference>
<dbReference type="InterPro" id="IPR033121">
    <property type="entry name" value="PEPTIDASE_A1"/>
</dbReference>
<dbReference type="PRINTS" id="PR00792">
    <property type="entry name" value="PEPSIN"/>
</dbReference>
<evidence type="ECO:0000313" key="17">
    <source>
        <dbReference type="Proteomes" id="UP000092555"/>
    </source>
</evidence>
<comment type="similarity">
    <text evidence="3 13">Belongs to the peptidase A1 family.</text>
</comment>
<proteinExistence type="inferred from homology"/>
<dbReference type="STRING" id="869754.A0A1A0HB06"/>
<evidence type="ECO:0000256" key="14">
    <source>
        <dbReference type="SAM" id="SignalP"/>
    </source>
</evidence>
<dbReference type="GO" id="GO:0005576">
    <property type="term" value="C:extracellular region"/>
    <property type="evidence" value="ECO:0007669"/>
    <property type="project" value="UniProtKB-SubCell"/>
</dbReference>
<evidence type="ECO:0000256" key="7">
    <source>
        <dbReference type="ARBA" id="ARBA00022729"/>
    </source>
</evidence>
<evidence type="ECO:0000256" key="2">
    <source>
        <dbReference type="ARBA" id="ARBA00004613"/>
    </source>
</evidence>
<dbReference type="SUPFAM" id="SSF50630">
    <property type="entry name" value="Acid proteases"/>
    <property type="match status" value="1"/>
</dbReference>
<keyword evidence="9 13" id="KW-0378">Hydrolase</keyword>
<keyword evidence="8 13" id="KW-0064">Aspartyl protease</keyword>
<evidence type="ECO:0000256" key="6">
    <source>
        <dbReference type="ARBA" id="ARBA00022670"/>
    </source>
</evidence>
<feature type="chain" id="PRO_5008291895" description="candidapepsin" evidence="14">
    <location>
        <begin position="18"/>
        <end position="369"/>
    </location>
</feature>
<dbReference type="PROSITE" id="PS51767">
    <property type="entry name" value="PEPTIDASE_A1"/>
    <property type="match status" value="1"/>
</dbReference>
<keyword evidence="5" id="KW-0964">Secreted</keyword>
<dbReference type="PANTHER" id="PTHR47966:SF65">
    <property type="entry name" value="ASPARTIC-TYPE ENDOPEPTIDASE"/>
    <property type="match status" value="1"/>
</dbReference>
<evidence type="ECO:0000256" key="12">
    <source>
        <dbReference type="PIRSR" id="PIRSR601461-1"/>
    </source>
</evidence>
<protein>
    <recommendedName>
        <fullName evidence="4">candidapepsin</fullName>
        <ecNumber evidence="4">3.4.23.24</ecNumber>
    </recommendedName>
</protein>
<dbReference type="SMR" id="A0A1A0HB06"/>
<feature type="domain" description="Peptidase A1" evidence="15">
    <location>
        <begin position="74"/>
        <end position="356"/>
    </location>
</feature>
<dbReference type="Gene3D" id="2.40.70.10">
    <property type="entry name" value="Acid Proteases"/>
    <property type="match status" value="2"/>
</dbReference>
<feature type="active site" evidence="12">
    <location>
        <position position="258"/>
    </location>
</feature>
<evidence type="ECO:0000256" key="11">
    <source>
        <dbReference type="ARBA" id="ARBA00023157"/>
    </source>
</evidence>
<evidence type="ECO:0000256" key="3">
    <source>
        <dbReference type="ARBA" id="ARBA00007447"/>
    </source>
</evidence>
<gene>
    <name evidence="16" type="ORF">METBIDRAFT_31852</name>
</gene>
<comment type="caution">
    <text evidence="16">The sequence shown here is derived from an EMBL/GenBank/DDBJ whole genome shotgun (WGS) entry which is preliminary data.</text>
</comment>
<keyword evidence="10" id="KW-0865">Zymogen</keyword>
<keyword evidence="6 13" id="KW-0645">Protease</keyword>
<comment type="catalytic activity">
    <reaction evidence="1">
        <text>Preferential cleavage at the carboxyl of hydrophobic amino acids, but fails to cleave 15-Leu-|-Tyr-16, 16-Tyr-|-Leu-17 and 24-Phe-|-Phe-25 of insulin B chain. Activates trypsinogen, and degrades keratin.</text>
        <dbReference type="EC" id="3.4.23.24"/>
    </reaction>
</comment>
<dbReference type="GO" id="GO:0004190">
    <property type="term" value="F:aspartic-type endopeptidase activity"/>
    <property type="evidence" value="ECO:0007669"/>
    <property type="project" value="UniProtKB-KW"/>
</dbReference>
<evidence type="ECO:0000256" key="13">
    <source>
        <dbReference type="RuleBase" id="RU000454"/>
    </source>
</evidence>
<evidence type="ECO:0000259" key="15">
    <source>
        <dbReference type="PROSITE" id="PS51767"/>
    </source>
</evidence>
<dbReference type="InterPro" id="IPR021109">
    <property type="entry name" value="Peptidase_aspartic_dom_sf"/>
</dbReference>
<dbReference type="OrthoDB" id="771136at2759"/>
<dbReference type="RefSeq" id="XP_018711819.1">
    <property type="nucleotide sequence ID" value="XM_018855932.1"/>
</dbReference>
<feature type="signal peptide" evidence="14">
    <location>
        <begin position="1"/>
        <end position="17"/>
    </location>
</feature>
<sequence>MLQLFTLLSLAAVLVQGLVVPELQARDSPAPLALDFSIQSSVGNLTVSEWRDKFAPKMSKRAYSEKISNVDYAYFLNVYLGSNRQKSNVLLDTGSSDLWVPTSDYNYKTSSTAKDTGHSFSIEYVDGSSAKGEYYKDTLTFDSGLPDVSLFEFAAASTDSFGVFGIADKDQESTRYTYDNFPWALQKAGITPKASYSLYLGEDHGTGVVIFGGIDTEKYEGSLTKYSIDTSDYALSLDVKTVKVGGKQVTENAPYVLDSGTSLALVSKELMSTLNDVFNVGSNGLVSCNQPSDEYLTFDFGENSIKVPYTDAVYSNGDGTCLLAFSYYEGYFILGDIFLRNAYVYYDLTDQTISLSQVKYSLASNIVAA</sequence>
<feature type="active site" evidence="12">
    <location>
        <position position="92"/>
    </location>
</feature>
<name>A0A1A0HB06_9ASCO</name>
<dbReference type="InterPro" id="IPR033876">
    <property type="entry name" value="SAP-like"/>
</dbReference>
<dbReference type="PROSITE" id="PS00141">
    <property type="entry name" value="ASP_PROTEASE"/>
    <property type="match status" value="1"/>
</dbReference>
<dbReference type="GO" id="GO:0006508">
    <property type="term" value="P:proteolysis"/>
    <property type="evidence" value="ECO:0007669"/>
    <property type="project" value="UniProtKB-KW"/>
</dbReference>
<dbReference type="EMBL" id="LXTC01000003">
    <property type="protein sequence ID" value="OBA21309.1"/>
    <property type="molecule type" value="Genomic_DNA"/>
</dbReference>
<evidence type="ECO:0000256" key="4">
    <source>
        <dbReference type="ARBA" id="ARBA00013207"/>
    </source>
</evidence>
<dbReference type="InterPro" id="IPR001969">
    <property type="entry name" value="Aspartic_peptidase_AS"/>
</dbReference>
<evidence type="ECO:0000256" key="5">
    <source>
        <dbReference type="ARBA" id="ARBA00022525"/>
    </source>
</evidence>
<keyword evidence="11" id="KW-1015">Disulfide bond</keyword>
<dbReference type="PANTHER" id="PTHR47966">
    <property type="entry name" value="BETA-SITE APP-CLEAVING ENZYME, ISOFORM A-RELATED"/>
    <property type="match status" value="1"/>
</dbReference>
<dbReference type="Pfam" id="PF00026">
    <property type="entry name" value="Asp"/>
    <property type="match status" value="1"/>
</dbReference>